<dbReference type="Proteomes" id="UP001143545">
    <property type="component" value="Unassembled WGS sequence"/>
</dbReference>
<comment type="caution">
    <text evidence="3">The sequence shown here is derived from an EMBL/GenBank/DDBJ whole genome shotgun (WGS) entry which is preliminary data.</text>
</comment>
<evidence type="ECO:0000259" key="2">
    <source>
        <dbReference type="Pfam" id="PF02397"/>
    </source>
</evidence>
<keyword evidence="3" id="KW-0808">Transferase</keyword>
<dbReference type="EMBL" id="BRVP01000006">
    <property type="protein sequence ID" value="GLB52036.1"/>
    <property type="molecule type" value="Genomic_DNA"/>
</dbReference>
<proteinExistence type="inferred from homology"/>
<evidence type="ECO:0000313" key="4">
    <source>
        <dbReference type="Proteomes" id="UP001143545"/>
    </source>
</evidence>
<accession>A0A9W6B3M0</accession>
<organism evidence="3 4">
    <name type="scientific">Neptunitalea chrysea</name>
    <dbReference type="NCBI Taxonomy" id="1647581"/>
    <lineage>
        <taxon>Bacteria</taxon>
        <taxon>Pseudomonadati</taxon>
        <taxon>Bacteroidota</taxon>
        <taxon>Flavobacteriia</taxon>
        <taxon>Flavobacteriales</taxon>
        <taxon>Flavobacteriaceae</taxon>
        <taxon>Neptunitalea</taxon>
    </lineage>
</organism>
<comment type="similarity">
    <text evidence="1">Belongs to the bacterial sugar transferase family.</text>
</comment>
<gene>
    <name evidence="3" type="ORF">NBRC110019_10750</name>
</gene>
<feature type="domain" description="Bacterial sugar transferase" evidence="2">
    <location>
        <begin position="4"/>
        <end position="159"/>
    </location>
</feature>
<evidence type="ECO:0000313" key="3">
    <source>
        <dbReference type="EMBL" id="GLB52036.1"/>
    </source>
</evidence>
<keyword evidence="4" id="KW-1185">Reference proteome</keyword>
<sequence length="161" mass="18541">MLLIFIASFDTKGTGLFFQKRVGLNGQSFVIYKIRTMSVKDDSISRFGSFLRTLKIDELPQFLNVLMGTMSIVGPRPDVIGFADALIGDDRKVLEVKPGITSDASIKYFNEEELLRGKVNLDYVDRIWQDKVKLNKEYVENWTFKRDLKIILTTIKLILKR</sequence>
<name>A0A9W6B3M0_9FLAO</name>
<dbReference type="GO" id="GO:0016780">
    <property type="term" value="F:phosphotransferase activity, for other substituted phosphate groups"/>
    <property type="evidence" value="ECO:0007669"/>
    <property type="project" value="TreeGrafter"/>
</dbReference>
<protein>
    <submittedName>
        <fullName evidence="3">Glycosyl transferase</fullName>
    </submittedName>
</protein>
<dbReference type="Pfam" id="PF02397">
    <property type="entry name" value="Bac_transf"/>
    <property type="match status" value="1"/>
</dbReference>
<reference evidence="3" key="1">
    <citation type="submission" date="2022-07" db="EMBL/GenBank/DDBJ databases">
        <title>Taxonomy of Novel Oxalotrophic and Methylotrophic Bacteria.</title>
        <authorList>
            <person name="Sahin N."/>
            <person name="Tani A."/>
        </authorList>
    </citation>
    <scope>NUCLEOTIDE SEQUENCE</scope>
    <source>
        <strain evidence="3">AM327</strain>
    </source>
</reference>
<dbReference type="PANTHER" id="PTHR30576:SF20">
    <property type="entry name" value="QUINOVOSAMINEPHOSPHOTRANSFERAE-RELATED"/>
    <property type="match status" value="1"/>
</dbReference>
<dbReference type="InterPro" id="IPR003362">
    <property type="entry name" value="Bact_transf"/>
</dbReference>
<evidence type="ECO:0000256" key="1">
    <source>
        <dbReference type="ARBA" id="ARBA00006464"/>
    </source>
</evidence>
<dbReference type="PANTHER" id="PTHR30576">
    <property type="entry name" value="COLANIC BIOSYNTHESIS UDP-GLUCOSE LIPID CARRIER TRANSFERASE"/>
    <property type="match status" value="1"/>
</dbReference>
<dbReference type="AlphaFoldDB" id="A0A9W6B3M0"/>